<protein>
    <submittedName>
        <fullName evidence="1">Uncharacterized protein</fullName>
    </submittedName>
</protein>
<gene>
    <name evidence="1" type="ORF">N7463_010740</name>
</gene>
<proteinExistence type="predicted"/>
<evidence type="ECO:0000313" key="2">
    <source>
        <dbReference type="Proteomes" id="UP001149954"/>
    </source>
</evidence>
<reference evidence="1" key="1">
    <citation type="submission" date="2022-12" db="EMBL/GenBank/DDBJ databases">
        <authorList>
            <person name="Petersen C."/>
        </authorList>
    </citation>
    <scope>NUCLEOTIDE SEQUENCE</scope>
    <source>
        <strain evidence="1">IBT 29495</strain>
    </source>
</reference>
<dbReference type="Proteomes" id="UP001149954">
    <property type="component" value="Unassembled WGS sequence"/>
</dbReference>
<evidence type="ECO:0000313" key="1">
    <source>
        <dbReference type="EMBL" id="KAJ5494653.1"/>
    </source>
</evidence>
<dbReference type="OrthoDB" id="4366475at2759"/>
<keyword evidence="2" id="KW-1185">Reference proteome</keyword>
<comment type="caution">
    <text evidence="1">The sequence shown here is derived from an EMBL/GenBank/DDBJ whole genome shotgun (WGS) entry which is preliminary data.</text>
</comment>
<accession>A0A9W9XKR6</accession>
<name>A0A9W9XKR6_9EURO</name>
<organism evidence="1 2">
    <name type="scientific">Penicillium fimorum</name>
    <dbReference type="NCBI Taxonomy" id="1882269"/>
    <lineage>
        <taxon>Eukaryota</taxon>
        <taxon>Fungi</taxon>
        <taxon>Dikarya</taxon>
        <taxon>Ascomycota</taxon>
        <taxon>Pezizomycotina</taxon>
        <taxon>Eurotiomycetes</taxon>
        <taxon>Eurotiomycetidae</taxon>
        <taxon>Eurotiales</taxon>
        <taxon>Aspergillaceae</taxon>
        <taxon>Penicillium</taxon>
    </lineage>
</organism>
<reference evidence="1" key="2">
    <citation type="journal article" date="2023" name="IMA Fungus">
        <title>Comparative genomic study of the Penicillium genus elucidates a diverse pangenome and 15 lateral gene transfer events.</title>
        <authorList>
            <person name="Petersen C."/>
            <person name="Sorensen T."/>
            <person name="Nielsen M.R."/>
            <person name="Sondergaard T.E."/>
            <person name="Sorensen J.L."/>
            <person name="Fitzpatrick D.A."/>
            <person name="Frisvad J.C."/>
            <person name="Nielsen K.L."/>
        </authorList>
    </citation>
    <scope>NUCLEOTIDE SEQUENCE</scope>
    <source>
        <strain evidence="1">IBT 29495</strain>
    </source>
</reference>
<sequence length="150" mass="17234">MHCFEKIADFSRIALLDRVQPLTRHTFKFPNVNVGGIMDGNYLVSGGVERLKVTHGKWADKRDGLYDESKNILPAHFDSLLRQAGSAVYQGFKIPNGMDKYKYYNLITTLAPNESEGPDDKLEWNWFNKYLESSAQALDNPYDFSSMLRY</sequence>
<dbReference type="AlphaFoldDB" id="A0A9W9XKR6"/>
<dbReference type="EMBL" id="JAPWDS010000006">
    <property type="protein sequence ID" value="KAJ5494653.1"/>
    <property type="molecule type" value="Genomic_DNA"/>
</dbReference>